<proteinExistence type="predicted"/>
<dbReference type="InterPro" id="IPR000780">
    <property type="entry name" value="CheR_MeTrfase"/>
</dbReference>
<gene>
    <name evidence="5" type="ORF">AMOR_30640</name>
</gene>
<dbReference type="Gene3D" id="3.40.50.150">
    <property type="entry name" value="Vaccinia Virus protein VP39"/>
    <property type="match status" value="1"/>
</dbReference>
<dbReference type="InterPro" id="IPR029063">
    <property type="entry name" value="SAM-dependent_MTases_sf"/>
</dbReference>
<evidence type="ECO:0000313" key="6">
    <source>
        <dbReference type="Proteomes" id="UP001162891"/>
    </source>
</evidence>
<dbReference type="SMART" id="SM00138">
    <property type="entry name" value="MeTrc"/>
    <property type="match status" value="1"/>
</dbReference>
<reference evidence="6" key="1">
    <citation type="journal article" date="2022" name="Int. J. Syst. Evol. Microbiol.">
        <title>Anaeromyxobacter oryzae sp. nov., Anaeromyxobacter diazotrophicus sp. nov. and Anaeromyxobacter paludicola sp. nov., isolated from paddy soils.</title>
        <authorList>
            <person name="Itoh H."/>
            <person name="Xu Z."/>
            <person name="Mise K."/>
            <person name="Masuda Y."/>
            <person name="Ushijima N."/>
            <person name="Hayakawa C."/>
            <person name="Shiratori Y."/>
            <person name="Senoo K."/>
        </authorList>
    </citation>
    <scope>NUCLEOTIDE SEQUENCE [LARGE SCALE GENOMIC DNA]</scope>
    <source>
        <strain evidence="6">Red232</strain>
    </source>
</reference>
<dbReference type="Pfam" id="PF01739">
    <property type="entry name" value="CheR"/>
    <property type="match status" value="1"/>
</dbReference>
<keyword evidence="6" id="KW-1185">Reference proteome</keyword>
<evidence type="ECO:0000313" key="5">
    <source>
        <dbReference type="EMBL" id="BDG04068.1"/>
    </source>
</evidence>
<keyword evidence="1" id="KW-0489">Methyltransferase</keyword>
<keyword evidence="2" id="KW-0808">Transferase</keyword>
<organism evidence="5 6">
    <name type="scientific">Anaeromyxobacter oryzae</name>
    <dbReference type="NCBI Taxonomy" id="2918170"/>
    <lineage>
        <taxon>Bacteria</taxon>
        <taxon>Pseudomonadati</taxon>
        <taxon>Myxococcota</taxon>
        <taxon>Myxococcia</taxon>
        <taxon>Myxococcales</taxon>
        <taxon>Cystobacterineae</taxon>
        <taxon>Anaeromyxobacteraceae</taxon>
        <taxon>Anaeromyxobacter</taxon>
    </lineage>
</organism>
<dbReference type="PRINTS" id="PR00996">
    <property type="entry name" value="CHERMTFRASE"/>
</dbReference>
<evidence type="ECO:0000259" key="4">
    <source>
        <dbReference type="PROSITE" id="PS50123"/>
    </source>
</evidence>
<dbReference type="RefSeq" id="WP_248352443.1">
    <property type="nucleotide sequence ID" value="NZ_AP025591.1"/>
</dbReference>
<evidence type="ECO:0000256" key="1">
    <source>
        <dbReference type="ARBA" id="ARBA00022603"/>
    </source>
</evidence>
<name>A0ABN6MWI0_9BACT</name>
<dbReference type="InterPro" id="IPR050903">
    <property type="entry name" value="Bact_Chemotaxis_MeTrfase"/>
</dbReference>
<protein>
    <recommendedName>
        <fullName evidence="4">CheR-type methyltransferase domain-containing protein</fullName>
    </recommendedName>
</protein>
<dbReference type="InterPro" id="IPR022642">
    <property type="entry name" value="CheR_C"/>
</dbReference>
<dbReference type="Proteomes" id="UP001162891">
    <property type="component" value="Chromosome"/>
</dbReference>
<evidence type="ECO:0000256" key="3">
    <source>
        <dbReference type="ARBA" id="ARBA00022691"/>
    </source>
</evidence>
<dbReference type="SUPFAM" id="SSF53335">
    <property type="entry name" value="S-adenosyl-L-methionine-dependent methyltransferases"/>
    <property type="match status" value="1"/>
</dbReference>
<evidence type="ECO:0000256" key="2">
    <source>
        <dbReference type="ARBA" id="ARBA00022679"/>
    </source>
</evidence>
<dbReference type="PANTHER" id="PTHR24422">
    <property type="entry name" value="CHEMOTAXIS PROTEIN METHYLTRANSFERASE"/>
    <property type="match status" value="1"/>
</dbReference>
<dbReference type="PROSITE" id="PS50123">
    <property type="entry name" value="CHER"/>
    <property type="match status" value="1"/>
</dbReference>
<accession>A0ABN6MWI0</accession>
<dbReference type="EMBL" id="AP025591">
    <property type="protein sequence ID" value="BDG04068.1"/>
    <property type="molecule type" value="Genomic_DNA"/>
</dbReference>
<dbReference type="PANTHER" id="PTHR24422:SF19">
    <property type="entry name" value="CHEMOTAXIS PROTEIN METHYLTRANSFERASE"/>
    <property type="match status" value="1"/>
</dbReference>
<sequence length="264" mass="27023">MSDPAPGPALDAVARALARVAGLSLSGGLSQALADALAAAAAERGEPAAALAARAAAGDADALALLVEHAVVTETAFWRHPEQLDAIARRAAAAPGPLAIWCAGCATGEEPYSVAMALLDAGRAGADRIVATDLSARALAAAGEARYRPRALRRLPPALERWLEPADEDGARRVRAEVRAAVRLARHNVVSDPPPPGGPFDVVLCRNVLIYFEAPVAADVLRRLVAALRPGGALVLGPVELPLAAPLPLEPLEVGAATLLVRPG</sequence>
<keyword evidence="3" id="KW-0949">S-adenosyl-L-methionine</keyword>
<feature type="domain" description="CheR-type methyltransferase" evidence="4">
    <location>
        <begin position="51"/>
        <end position="240"/>
    </location>
</feature>